<sequence>MDYYIDTKFGIDWTVYEQMYPKQTRSKFINQIMEINMLQLLLKHGLEQKPPVSLSDFWRQKITEEKCDGKWTVFKNQLVEENCQCEYDGNGRILSIISDDNEIKVKGSHRKIAKKENPKSEEEDSEEESEDRIKTTGNFYERIKHLLDSCFKFNQMNYVMYFGLKQEAKDKQISNGELLALLEKLSKVVAESEDEQKDVAKMKKFHFLLMINSMASVMPGNKGTKSRIDLMFRMESTRQQSISLFQLGQYLVEILEE</sequence>
<feature type="compositionally biased region" description="Acidic residues" evidence="1">
    <location>
        <begin position="121"/>
        <end position="130"/>
    </location>
</feature>
<feature type="region of interest" description="Disordered" evidence="1">
    <location>
        <begin position="108"/>
        <end position="133"/>
    </location>
</feature>
<protein>
    <recommendedName>
        <fullName evidence="4">SPK domain-containing protein</fullName>
    </recommendedName>
</protein>
<evidence type="ECO:0000313" key="3">
    <source>
        <dbReference type="Proteomes" id="UP000008281"/>
    </source>
</evidence>
<evidence type="ECO:0000256" key="1">
    <source>
        <dbReference type="SAM" id="MobiDB-lite"/>
    </source>
</evidence>
<name>E3MPM2_CAERE</name>
<dbReference type="AlphaFoldDB" id="E3MPM2"/>
<dbReference type="HOGENOM" id="CLU_066313_0_0_1"/>
<keyword evidence="3" id="KW-1185">Reference proteome</keyword>
<evidence type="ECO:0000313" key="2">
    <source>
        <dbReference type="EMBL" id="EFP06526.1"/>
    </source>
</evidence>
<reference evidence="2" key="1">
    <citation type="submission" date="2007-07" db="EMBL/GenBank/DDBJ databases">
        <title>PCAP assembly of the Caenorhabditis remanei genome.</title>
        <authorList>
            <consortium name="The Caenorhabditis remanei Sequencing Consortium"/>
            <person name="Wilson R.K."/>
        </authorList>
    </citation>
    <scope>NUCLEOTIDE SEQUENCE [LARGE SCALE GENOMIC DNA]</scope>
    <source>
        <strain evidence="2">PB4641</strain>
    </source>
</reference>
<evidence type="ECO:0008006" key="4">
    <source>
        <dbReference type="Google" id="ProtNLM"/>
    </source>
</evidence>
<proteinExistence type="predicted"/>
<organism evidence="3">
    <name type="scientific">Caenorhabditis remanei</name>
    <name type="common">Caenorhabditis vulgaris</name>
    <dbReference type="NCBI Taxonomy" id="31234"/>
    <lineage>
        <taxon>Eukaryota</taxon>
        <taxon>Metazoa</taxon>
        <taxon>Ecdysozoa</taxon>
        <taxon>Nematoda</taxon>
        <taxon>Chromadorea</taxon>
        <taxon>Rhabditida</taxon>
        <taxon>Rhabditina</taxon>
        <taxon>Rhabditomorpha</taxon>
        <taxon>Rhabditoidea</taxon>
        <taxon>Rhabditidae</taxon>
        <taxon>Peloderinae</taxon>
        <taxon>Caenorhabditis</taxon>
    </lineage>
</organism>
<dbReference type="EMBL" id="DS268463">
    <property type="protein sequence ID" value="EFP06526.1"/>
    <property type="molecule type" value="Genomic_DNA"/>
</dbReference>
<dbReference type="Proteomes" id="UP000008281">
    <property type="component" value="Unassembled WGS sequence"/>
</dbReference>
<gene>
    <name evidence="2" type="ORF">CRE_08359</name>
</gene>
<accession>E3MPM2</accession>
<dbReference type="InParanoid" id="E3MPM2"/>